<reference evidence="2" key="1">
    <citation type="submission" date="2021-11" db="EMBL/GenBank/DDBJ databases">
        <title>Purpureocillium_takamizusanense_genome.</title>
        <authorList>
            <person name="Nguyen N.-H."/>
        </authorList>
    </citation>
    <scope>NUCLEOTIDE SEQUENCE</scope>
    <source>
        <strain evidence="2">PT3</strain>
    </source>
</reference>
<dbReference type="KEGG" id="ptkz:JDV02_007410"/>
<dbReference type="GeneID" id="72069358"/>
<evidence type="ECO:0000313" key="3">
    <source>
        <dbReference type="Proteomes" id="UP000829364"/>
    </source>
</evidence>
<evidence type="ECO:0000256" key="1">
    <source>
        <dbReference type="SAM" id="MobiDB-lite"/>
    </source>
</evidence>
<accession>A0A9Q8QK73</accession>
<organism evidence="2 3">
    <name type="scientific">Purpureocillium takamizusanense</name>
    <dbReference type="NCBI Taxonomy" id="2060973"/>
    <lineage>
        <taxon>Eukaryota</taxon>
        <taxon>Fungi</taxon>
        <taxon>Dikarya</taxon>
        <taxon>Ascomycota</taxon>
        <taxon>Pezizomycotina</taxon>
        <taxon>Sordariomycetes</taxon>
        <taxon>Hypocreomycetidae</taxon>
        <taxon>Hypocreales</taxon>
        <taxon>Ophiocordycipitaceae</taxon>
        <taxon>Purpureocillium</taxon>
    </lineage>
</organism>
<evidence type="ECO:0000313" key="2">
    <source>
        <dbReference type="EMBL" id="UNI21418.1"/>
    </source>
</evidence>
<dbReference type="RefSeq" id="XP_047844899.1">
    <property type="nucleotide sequence ID" value="XM_047988900.1"/>
</dbReference>
<name>A0A9Q8QK73_9HYPO</name>
<dbReference type="AlphaFoldDB" id="A0A9Q8QK73"/>
<dbReference type="EMBL" id="CP086360">
    <property type="protein sequence ID" value="UNI21418.1"/>
    <property type="molecule type" value="Genomic_DNA"/>
</dbReference>
<proteinExistence type="predicted"/>
<protein>
    <submittedName>
        <fullName evidence="2">Uncharacterized protein</fullName>
    </submittedName>
</protein>
<keyword evidence="3" id="KW-1185">Reference proteome</keyword>
<feature type="compositionally biased region" description="Low complexity" evidence="1">
    <location>
        <begin position="7"/>
        <end position="16"/>
    </location>
</feature>
<dbReference type="Proteomes" id="UP000829364">
    <property type="component" value="Chromosome 7"/>
</dbReference>
<sequence>MRAGHCSSLSLSLSLSGPSGRELPSTEAHHHTLPLPAPPYAHASATPRPRMAHASRSSVLTASLCDAISPSASLLRSLSPLLAKQAAHLEGGVNREARR</sequence>
<feature type="region of interest" description="Disordered" evidence="1">
    <location>
        <begin position="1"/>
        <end position="56"/>
    </location>
</feature>
<gene>
    <name evidence="2" type="ORF">JDV02_007410</name>
</gene>